<dbReference type="Gene3D" id="2.130.10.10">
    <property type="entry name" value="YVTN repeat-like/Quinoprotein amine dehydrogenase"/>
    <property type="match status" value="3"/>
</dbReference>
<feature type="domain" description="Two component regulator three Y" evidence="3">
    <location>
        <begin position="739"/>
        <end position="801"/>
    </location>
</feature>
<dbReference type="SUPFAM" id="SSF55874">
    <property type="entry name" value="ATPase domain of HSP90 chaperone/DNA topoisomerase II/histidine kinase"/>
    <property type="match status" value="1"/>
</dbReference>
<dbReference type="GO" id="GO:0000155">
    <property type="term" value="F:phosphorelay sensor kinase activity"/>
    <property type="evidence" value="ECO:0007669"/>
    <property type="project" value="InterPro"/>
</dbReference>
<dbReference type="STRING" id="926562.Oweho_0594"/>
<dbReference type="EMBL" id="CP003156">
    <property type="protein sequence ID" value="AEV31609.1"/>
    <property type="molecule type" value="Genomic_DNA"/>
</dbReference>
<dbReference type="Pfam" id="PF07495">
    <property type="entry name" value="Y_Y_Y"/>
    <property type="match status" value="1"/>
</dbReference>
<dbReference type="InterPro" id="IPR013783">
    <property type="entry name" value="Ig-like_fold"/>
</dbReference>
<feature type="transmembrane region" description="Helical" evidence="2">
    <location>
        <begin position="809"/>
        <end position="827"/>
    </location>
</feature>
<dbReference type="SUPFAM" id="SSF63829">
    <property type="entry name" value="Calcium-dependent phosphotriesterase"/>
    <property type="match status" value="2"/>
</dbReference>
<dbReference type="eggNOG" id="COG3292">
    <property type="taxonomic scope" value="Bacteria"/>
</dbReference>
<reference evidence="5 6" key="1">
    <citation type="journal article" date="2012" name="Stand. Genomic Sci.">
        <title>Genome sequence of the orange-pigmented seawater bacterium Owenweeksia hongkongensis type strain (UST20020801(T)).</title>
        <authorList>
            <person name="Riedel T."/>
            <person name="Held B."/>
            <person name="Nolan M."/>
            <person name="Lucas S."/>
            <person name="Lapidus A."/>
            <person name="Tice H."/>
            <person name="Del Rio T.G."/>
            <person name="Cheng J.F."/>
            <person name="Han C."/>
            <person name="Tapia R."/>
            <person name="Goodwin L.A."/>
            <person name="Pitluck S."/>
            <person name="Liolios K."/>
            <person name="Mavromatis K."/>
            <person name="Pagani I."/>
            <person name="Ivanova N."/>
            <person name="Mikhailova N."/>
            <person name="Pati A."/>
            <person name="Chen A."/>
            <person name="Palaniappan K."/>
            <person name="Rohde M."/>
            <person name="Tindall B.J."/>
            <person name="Detter J.C."/>
            <person name="Goker M."/>
            <person name="Woyke T."/>
            <person name="Bristow J."/>
            <person name="Eisen J.A."/>
            <person name="Markowitz V."/>
            <person name="Hugenholtz P."/>
            <person name="Klenk H.P."/>
            <person name="Kyrpides N.C."/>
        </authorList>
    </citation>
    <scope>NUCLEOTIDE SEQUENCE</scope>
    <source>
        <strain evidence="6">DSM 17368 / JCM 12287 / NRRL B-23963</strain>
    </source>
</reference>
<protein>
    <submittedName>
        <fullName evidence="5">Signal transduction histidine kinase</fullName>
    </submittedName>
</protein>
<dbReference type="OrthoDB" id="1522078at2"/>
<keyword evidence="2" id="KW-0472">Membrane</keyword>
<dbReference type="InterPro" id="IPR011123">
    <property type="entry name" value="Y_Y_Y"/>
</dbReference>
<organism evidence="5 6">
    <name type="scientific">Owenweeksia hongkongensis (strain DSM 17368 / CIP 108786 / JCM 12287 / NRRL B-23963 / UST20020801)</name>
    <dbReference type="NCBI Taxonomy" id="926562"/>
    <lineage>
        <taxon>Bacteria</taxon>
        <taxon>Pseudomonadati</taxon>
        <taxon>Bacteroidota</taxon>
        <taxon>Flavobacteriia</taxon>
        <taxon>Flavobacteriales</taxon>
        <taxon>Owenweeksiaceae</taxon>
        <taxon>Owenweeksia</taxon>
    </lineage>
</organism>
<dbReference type="CDD" id="cd16917">
    <property type="entry name" value="HATPase_UhpB-NarQ-NarX-like"/>
    <property type="match status" value="1"/>
</dbReference>
<dbReference type="Gene3D" id="1.20.5.1930">
    <property type="match status" value="1"/>
</dbReference>
<keyword evidence="2" id="KW-1133">Transmembrane helix</keyword>
<feature type="domain" description="Signal transduction histidine kinase subgroup 3 dimerisation and phosphoacceptor" evidence="4">
    <location>
        <begin position="856"/>
        <end position="919"/>
    </location>
</feature>
<dbReference type="InterPro" id="IPR011712">
    <property type="entry name" value="Sig_transdc_His_kin_sub3_dim/P"/>
</dbReference>
<dbReference type="KEGG" id="oho:Oweho_0594"/>
<dbReference type="InterPro" id="IPR036890">
    <property type="entry name" value="HATPase_C_sf"/>
</dbReference>
<evidence type="ECO:0000256" key="1">
    <source>
        <dbReference type="ARBA" id="ARBA00022553"/>
    </source>
</evidence>
<keyword evidence="1" id="KW-0597">Phosphoprotein</keyword>
<dbReference type="GO" id="GO:0046983">
    <property type="term" value="F:protein dimerization activity"/>
    <property type="evidence" value="ECO:0007669"/>
    <property type="project" value="InterPro"/>
</dbReference>
<evidence type="ECO:0000256" key="2">
    <source>
        <dbReference type="SAM" id="Phobius"/>
    </source>
</evidence>
<gene>
    <name evidence="5" type="ordered locus">Oweho_0594</name>
</gene>
<dbReference type="Gene3D" id="3.30.565.10">
    <property type="entry name" value="Histidine kinase-like ATPase, C-terminal domain"/>
    <property type="match status" value="1"/>
</dbReference>
<evidence type="ECO:0000259" key="4">
    <source>
        <dbReference type="Pfam" id="PF07730"/>
    </source>
</evidence>
<dbReference type="GO" id="GO:0016020">
    <property type="term" value="C:membrane"/>
    <property type="evidence" value="ECO:0007669"/>
    <property type="project" value="InterPro"/>
</dbReference>
<accession>G8R0E9</accession>
<dbReference type="AlphaFoldDB" id="G8R0E9"/>
<keyword evidence="2" id="KW-0812">Transmembrane</keyword>
<sequence length="1061" mass="120582">MVIFTRHQITAMLPSSRLYLVLTLCFISLWISAQELPILQRTFHHIDRTSGLPSLEVNYLLEDDLGFIWMATNNGLCRYDGQELKVWKASDSIPGSLQSSVILSLACDKQGWIWANTELGGLNAYNPKMNKWYHWGTDTTLENGFMYNSPATVFAAKDGSIWCSSMWYLHHISKTDTGISFQSFEMALFSESKKPLMIINEIIEDSATGNLWLATGRGLVGFDRVENKFLYSQKQLANNDPPGITRLLISQQGYFYAGLYDGGLARVRAEGVKPGYEFESMENLPDGFKKQRPRKISQAASGEIFISGYGILKIDESQEELELEWFYKIPNLPQSLPHTIVKHVIKDKAGNWWTASHNGVGVYYPNAPDFQIISSQTLNDENFDNRIYRVFKDSRGWLWFGGQDGLYVTKSECGNPQRIMLEGNIANEPGFVAGIDEGINGEIWVAVAPYLYKIDPQNLSFQQIKVTYPRPELNNLFLMNLKVDDKGLVFIPGIGGIPFYNEAQNSWDNHRPEYASYFYGLGFLDDQHYVTADNAVLYIINTEESTLEIIEKDGQGKNKQPYLQGIKNFMLEDSVAYISQQEKLVTYDFRTEKWSEYSETEGLTGGRVLALAVDTKGKIWLSTDMGIARFDPINKKVETLALVPDIPVSQFNSRAGWAGDGRVYFGTDKGIVHFNEDALRQNEYEAPVYITGISVYNKSVPVISPSVNKGIPVAPEYLDQLSLSSNQNMMSLRFAALNFHSASQNRYAFRLKGFADEWIEVENSHQATFTNLDPGEYQFEVKTANSSGIWSSQVATLNLQVIPPWYKTWWAMLFFGFLIVIILFYIWRLRLQAVREKMLSEARVEKARIEEREEFRKRSAADFHDEAGNKLTKINLFTSLAREQQNGNAELNNYLFKIEQNTKELLAGMRDFLWVMDPTRDSLFDTISRLKTFGESMFDDTHTTFSISGLRKTYHDIPLSMDVRRAIMQIFKEGMNNCAKHACAKKLVLRVSLEGQKLSLCLEDDGKGFDPSLKKEGSYGHGIMNERAERIGANLQTLSKEGIGTKLCLDYKIPQMSEVSD</sequence>
<name>G8R0E9_OWEHD</name>
<keyword evidence="5" id="KW-0808">Transferase</keyword>
<dbReference type="Proteomes" id="UP000005631">
    <property type="component" value="Chromosome"/>
</dbReference>
<dbReference type="FunFam" id="2.60.40.10:FF:000791">
    <property type="entry name" value="Two-component system sensor histidine kinase/response regulator"/>
    <property type="match status" value="1"/>
</dbReference>
<dbReference type="Pfam" id="PF07730">
    <property type="entry name" value="HisKA_3"/>
    <property type="match status" value="1"/>
</dbReference>
<dbReference type="eggNOG" id="COG4585">
    <property type="taxonomic scope" value="Bacteria"/>
</dbReference>
<keyword evidence="5" id="KW-0418">Kinase</keyword>
<dbReference type="InterPro" id="IPR015943">
    <property type="entry name" value="WD40/YVTN_repeat-like_dom_sf"/>
</dbReference>
<proteinExistence type="predicted"/>
<dbReference type="PANTHER" id="PTHR43547:SF2">
    <property type="entry name" value="HYBRID SIGNAL TRANSDUCTION HISTIDINE KINASE C"/>
    <property type="match status" value="1"/>
</dbReference>
<evidence type="ECO:0000313" key="5">
    <source>
        <dbReference type="EMBL" id="AEV31609.1"/>
    </source>
</evidence>
<dbReference type="HOGENOM" id="CLU_000445_28_2_10"/>
<keyword evidence="6" id="KW-1185">Reference proteome</keyword>
<dbReference type="PANTHER" id="PTHR43547">
    <property type="entry name" value="TWO-COMPONENT HISTIDINE KINASE"/>
    <property type="match status" value="1"/>
</dbReference>
<dbReference type="Gene3D" id="2.60.40.10">
    <property type="entry name" value="Immunoglobulins"/>
    <property type="match status" value="1"/>
</dbReference>
<evidence type="ECO:0000313" key="6">
    <source>
        <dbReference type="Proteomes" id="UP000005631"/>
    </source>
</evidence>
<evidence type="ECO:0000259" key="3">
    <source>
        <dbReference type="Pfam" id="PF07495"/>
    </source>
</evidence>